<gene>
    <name evidence="1" type="ORF">FN846DRAFT_913430</name>
</gene>
<reference evidence="1 2" key="1">
    <citation type="submission" date="2019-09" db="EMBL/GenBank/DDBJ databases">
        <title>Draft genome of the ectomycorrhizal ascomycete Sphaerosporella brunnea.</title>
        <authorList>
            <consortium name="DOE Joint Genome Institute"/>
            <person name="Benucci G.M."/>
            <person name="Marozzi G."/>
            <person name="Antonielli L."/>
            <person name="Sanchez S."/>
            <person name="Marco P."/>
            <person name="Wang X."/>
            <person name="Falini L.B."/>
            <person name="Barry K."/>
            <person name="Haridas S."/>
            <person name="Lipzen A."/>
            <person name="Labutti K."/>
            <person name="Grigoriev I.V."/>
            <person name="Murat C."/>
            <person name="Martin F."/>
            <person name="Albertini E."/>
            <person name="Donnini D."/>
            <person name="Bonito G."/>
        </authorList>
    </citation>
    <scope>NUCLEOTIDE SEQUENCE [LARGE SCALE GENOMIC DNA]</scope>
    <source>
        <strain evidence="1 2">Sb_GMNB300</strain>
    </source>
</reference>
<evidence type="ECO:0000313" key="2">
    <source>
        <dbReference type="Proteomes" id="UP000326924"/>
    </source>
</evidence>
<dbReference type="Proteomes" id="UP000326924">
    <property type="component" value="Unassembled WGS sequence"/>
</dbReference>
<comment type="caution">
    <text evidence="1">The sequence shown here is derived from an EMBL/GenBank/DDBJ whole genome shotgun (WGS) entry which is preliminary data.</text>
</comment>
<name>A0A5J5EFS7_9PEZI</name>
<dbReference type="AlphaFoldDB" id="A0A5J5EFS7"/>
<organism evidence="1 2">
    <name type="scientific">Sphaerosporella brunnea</name>
    <dbReference type="NCBI Taxonomy" id="1250544"/>
    <lineage>
        <taxon>Eukaryota</taxon>
        <taxon>Fungi</taxon>
        <taxon>Dikarya</taxon>
        <taxon>Ascomycota</taxon>
        <taxon>Pezizomycotina</taxon>
        <taxon>Pezizomycetes</taxon>
        <taxon>Pezizales</taxon>
        <taxon>Pyronemataceae</taxon>
        <taxon>Sphaerosporella</taxon>
    </lineage>
</organism>
<accession>A0A5J5EFS7</accession>
<proteinExistence type="predicted"/>
<evidence type="ECO:0000313" key="1">
    <source>
        <dbReference type="EMBL" id="KAA8893993.1"/>
    </source>
</evidence>
<protein>
    <submittedName>
        <fullName evidence="1">Uncharacterized protein</fullName>
    </submittedName>
</protein>
<dbReference type="InParanoid" id="A0A5J5EFS7"/>
<keyword evidence="2" id="KW-1185">Reference proteome</keyword>
<dbReference type="EMBL" id="VXIS01000380">
    <property type="protein sequence ID" value="KAA8893993.1"/>
    <property type="molecule type" value="Genomic_DNA"/>
</dbReference>
<sequence>MTLTNERYLRVGFSGSTYLSTAAVNASAAGHPTPPQVPFHTSTPVTAYAVSPKTTPDQPTLMPQIGYGPGPVDLNAIDGKRFCCEKYGHKAPECAQPDLREGSHNWCSSCGGGYANHCGCGNSARGGYINTRTDGNRGFTCGGNCGGCFSGNYQVYTIEAGEGDDENNVEWPIEELAENPGMDKEDLEGATGRYAETGVSKATTTVPRLGNVTQ</sequence>